<evidence type="ECO:0000256" key="1">
    <source>
        <dbReference type="ARBA" id="ARBA00009820"/>
    </source>
</evidence>
<dbReference type="AlphaFoldDB" id="A0A1T5JU69"/>
<feature type="chain" id="PRO_5012165435" evidence="2">
    <location>
        <begin position="30"/>
        <end position="433"/>
    </location>
</feature>
<accession>A0A1T5JU69</accession>
<evidence type="ECO:0000256" key="2">
    <source>
        <dbReference type="SAM" id="SignalP"/>
    </source>
</evidence>
<dbReference type="OrthoDB" id="262125at2"/>
<evidence type="ECO:0000313" key="4">
    <source>
        <dbReference type="EMBL" id="SKC54895.1"/>
    </source>
</evidence>
<dbReference type="Pfam" id="PF07676">
    <property type="entry name" value="PD40"/>
    <property type="match status" value="1"/>
</dbReference>
<dbReference type="Gene3D" id="2.120.10.30">
    <property type="entry name" value="TolB, C-terminal domain"/>
    <property type="match status" value="2"/>
</dbReference>
<name>A0A1T5JU69_9MICO</name>
<sequence length="433" mass="45741">MKKRSIQVLAGGAVLALAVALMPTAAATAASAPVLTSNGNIYNGYGYTLKADGSPSGIPKFAGTTPYDEHLSFSPDGGRIAFQSQATVGAPTEVFTANKDFTARKKVVAAGAQGFERAGAPAWSPDGKKIAVVLSTSSPSSQRIALINADGTGLAAVPNSSDLAHFFLSWYPDSDRLLYINSERQLCTLSTSTGSKSCYALPSPAVTGAAQSHMFTEPELSRDGTSVLMLLAKGDAANRWDIVRMTPTATNYVNVTANVNLSQAQRPVWSPDGSTILFANYSPATNGQPRLALIAKNGTNLRVLPQRIDTSTSALAWQPVQRTVATPSALTVERVGYCGNNGGTYAWLNLKANWKADSMASVASYRFYENGTYIKNIRNTRLNAGTLSTTFSSTQWWAQDAKTLIYTVKGVTAAGVETGPSNTVTINVPALDC</sequence>
<protein>
    <submittedName>
        <fullName evidence="4">WD40-like Beta Propeller Repeat</fullName>
    </submittedName>
</protein>
<evidence type="ECO:0000313" key="5">
    <source>
        <dbReference type="Proteomes" id="UP000190857"/>
    </source>
</evidence>
<dbReference type="EMBL" id="FUZP01000001">
    <property type="protein sequence ID" value="SKC54895.1"/>
    <property type="molecule type" value="Genomic_DNA"/>
</dbReference>
<keyword evidence="2" id="KW-0732">Signal</keyword>
<dbReference type="PANTHER" id="PTHR36842:SF1">
    <property type="entry name" value="PROTEIN TOLB"/>
    <property type="match status" value="1"/>
</dbReference>
<comment type="similarity">
    <text evidence="1">Belongs to the TolB family.</text>
</comment>
<dbReference type="Pfam" id="PF10647">
    <property type="entry name" value="Gmad1"/>
    <property type="match status" value="1"/>
</dbReference>
<organism evidence="4 5">
    <name type="scientific">Okibacterium fritillariae</name>
    <dbReference type="NCBI Taxonomy" id="123320"/>
    <lineage>
        <taxon>Bacteria</taxon>
        <taxon>Bacillati</taxon>
        <taxon>Actinomycetota</taxon>
        <taxon>Actinomycetes</taxon>
        <taxon>Micrococcales</taxon>
        <taxon>Microbacteriaceae</taxon>
        <taxon>Okibacterium</taxon>
    </lineage>
</organism>
<proteinExistence type="inferred from homology"/>
<dbReference type="PANTHER" id="PTHR36842">
    <property type="entry name" value="PROTEIN TOLB HOMOLOG"/>
    <property type="match status" value="1"/>
</dbReference>
<dbReference type="Proteomes" id="UP000190857">
    <property type="component" value="Unassembled WGS sequence"/>
</dbReference>
<dbReference type="InterPro" id="IPR011659">
    <property type="entry name" value="WD40"/>
</dbReference>
<feature type="domain" description="Lipoprotein LpqB C-terminal" evidence="3">
    <location>
        <begin position="104"/>
        <end position="312"/>
    </location>
</feature>
<dbReference type="InterPro" id="IPR011042">
    <property type="entry name" value="6-blade_b-propeller_TolB-like"/>
</dbReference>
<dbReference type="STRING" id="123320.SAMN06309945_1869"/>
<gene>
    <name evidence="4" type="ORF">SAMN06309945_1869</name>
</gene>
<keyword evidence="5" id="KW-1185">Reference proteome</keyword>
<dbReference type="RefSeq" id="WP_143785380.1">
    <property type="nucleotide sequence ID" value="NZ_FUZP01000001.1"/>
</dbReference>
<evidence type="ECO:0000259" key="3">
    <source>
        <dbReference type="Pfam" id="PF10647"/>
    </source>
</evidence>
<dbReference type="InterPro" id="IPR018910">
    <property type="entry name" value="LpqB_C"/>
</dbReference>
<reference evidence="4 5" key="1">
    <citation type="submission" date="2017-02" db="EMBL/GenBank/DDBJ databases">
        <authorList>
            <person name="Peterson S.W."/>
        </authorList>
    </citation>
    <scope>NUCLEOTIDE SEQUENCE [LARGE SCALE GENOMIC DNA]</scope>
    <source>
        <strain evidence="4 5">VKM Ac-2059</strain>
    </source>
</reference>
<dbReference type="SUPFAM" id="SSF82171">
    <property type="entry name" value="DPP6 N-terminal domain-like"/>
    <property type="match status" value="1"/>
</dbReference>
<feature type="signal peptide" evidence="2">
    <location>
        <begin position="1"/>
        <end position="29"/>
    </location>
</feature>